<protein>
    <submittedName>
        <fullName evidence="8">Uncharacterized protein</fullName>
    </submittedName>
</protein>
<keyword evidence="9" id="KW-1185">Reference proteome</keyword>
<feature type="compositionally biased region" description="Gly residues" evidence="5">
    <location>
        <begin position="215"/>
        <end position="233"/>
    </location>
</feature>
<dbReference type="EMBL" id="JABELV010000215">
    <property type="protein sequence ID" value="KAG7527981.1"/>
    <property type="molecule type" value="Genomic_DNA"/>
</dbReference>
<evidence type="ECO:0000256" key="4">
    <source>
        <dbReference type="PROSITE-ProRule" id="PRU00094"/>
    </source>
</evidence>
<dbReference type="GO" id="GO:0008270">
    <property type="term" value="F:zinc ion binding"/>
    <property type="evidence" value="ECO:0007669"/>
    <property type="project" value="UniProtKB-KW"/>
</dbReference>
<dbReference type="OrthoDB" id="2162994at2759"/>
<feature type="compositionally biased region" description="Low complexity" evidence="5">
    <location>
        <begin position="1"/>
        <end position="16"/>
    </location>
</feature>
<dbReference type="Gene3D" id="3.30.50.10">
    <property type="entry name" value="Erythroid Transcription Factor GATA-1, subunit A"/>
    <property type="match status" value="1"/>
</dbReference>
<feature type="region of interest" description="Disordered" evidence="5">
    <location>
        <begin position="635"/>
        <end position="674"/>
    </location>
</feature>
<proteinExistence type="predicted"/>
<feature type="region of interest" description="Disordered" evidence="5">
    <location>
        <begin position="333"/>
        <end position="362"/>
    </location>
</feature>
<dbReference type="InterPro" id="IPR013088">
    <property type="entry name" value="Znf_NHR/GATA"/>
</dbReference>
<dbReference type="Proteomes" id="UP000812966">
    <property type="component" value="Unassembled WGS sequence"/>
</dbReference>
<feature type="region of interest" description="Disordered" evidence="5">
    <location>
        <begin position="407"/>
        <end position="430"/>
    </location>
</feature>
<feature type="domain" description="GATA-type" evidence="7">
    <location>
        <begin position="597"/>
        <end position="630"/>
    </location>
</feature>
<feature type="region of interest" description="Disordered" evidence="5">
    <location>
        <begin position="1"/>
        <end position="127"/>
    </location>
</feature>
<accession>A0A8K0JEU2</accession>
<dbReference type="PROSITE" id="PS50112">
    <property type="entry name" value="PAS"/>
    <property type="match status" value="1"/>
</dbReference>
<feature type="compositionally biased region" description="Polar residues" evidence="5">
    <location>
        <begin position="506"/>
        <end position="536"/>
    </location>
</feature>
<feature type="region of interest" description="Disordered" evidence="5">
    <location>
        <begin position="504"/>
        <end position="565"/>
    </location>
</feature>
<dbReference type="CDD" id="cd00202">
    <property type="entry name" value="ZnF_GATA"/>
    <property type="match status" value="1"/>
</dbReference>
<keyword evidence="3" id="KW-0862">Zinc</keyword>
<dbReference type="InterPro" id="IPR000679">
    <property type="entry name" value="Znf_GATA"/>
</dbReference>
<dbReference type="Gene3D" id="3.30.450.20">
    <property type="entry name" value="PAS domain"/>
    <property type="match status" value="1"/>
</dbReference>
<sequence>MPQQGSDQSRSQSGSGPFRLSLQLPEKKRQQLQAHERKQTTSQSSNNNGSSGGSSSGGSAQANGPMTPGAGNAAGSFYNNSPSTNNNSSNNPSGGNVNNSNTMNPGGAASYIHQQAPEGFGDSPVPTQYPFTIGMHVPGYTAADHQAVQQARTTSMSNASGMNKMQQQAGQMAAPLSSALANNPHSYVPIGMGLAGPGEGMSPGGSIGSYNDQGGVSGGPGTEGGRQSIGGGSNLMPGVPDPETFEFMKRKRWPQLLMQELVGAAVWCLIPYDSSPQTGPGRGRSGWKIIFASPATHELLGYKPEEVEGNDWADFVYPIDLARLMQNIRASIASSNEPTGSPPQQHHFQLSSSRTSAFDPPTVSSNVPLGNFAGPSKSLNVYTRMVCKDGKETLFELRGHPYFGDEYDEPGTPDSSGSNGGFDGGGVMGTTRAQRRSFGAGIGGGMGIDDDDERSCKAFWVMGRKWQGQGDGGAKMLDSFLELKMENERLRQELRDLQARPFAARQSVSQYNPMPPSASSSKNENINTGYMGNLNSSDEDDDEDDDDDDRSMMQARNMSTSGPVGMQNIQFQTNESFQLGGGLLDDKKAKKPKLSSKNPEYLCRNCGRNDSPEWRKGPLGPKTLCNACGLRWAKRNAGNIPRRKPKDKDKDDGKEGGPSMDTESIYDAGMMDMA</sequence>
<dbReference type="SUPFAM" id="SSF57716">
    <property type="entry name" value="Glucocorticoid receptor-like (DNA-binding domain)"/>
    <property type="match status" value="1"/>
</dbReference>
<evidence type="ECO:0000259" key="7">
    <source>
        <dbReference type="PROSITE" id="PS50114"/>
    </source>
</evidence>
<evidence type="ECO:0000256" key="2">
    <source>
        <dbReference type="ARBA" id="ARBA00022771"/>
    </source>
</evidence>
<evidence type="ECO:0000313" key="9">
    <source>
        <dbReference type="Proteomes" id="UP000812966"/>
    </source>
</evidence>
<dbReference type="InterPro" id="IPR000014">
    <property type="entry name" value="PAS"/>
</dbReference>
<evidence type="ECO:0000313" key="8">
    <source>
        <dbReference type="EMBL" id="KAG7527981.1"/>
    </source>
</evidence>
<dbReference type="InterPro" id="IPR013655">
    <property type="entry name" value="PAS_fold_3"/>
</dbReference>
<feature type="compositionally biased region" description="Polar residues" evidence="5">
    <location>
        <begin position="554"/>
        <end position="565"/>
    </location>
</feature>
<evidence type="ECO:0000259" key="6">
    <source>
        <dbReference type="PROSITE" id="PS50112"/>
    </source>
</evidence>
<dbReference type="Pfam" id="PF00320">
    <property type="entry name" value="GATA"/>
    <property type="match status" value="1"/>
</dbReference>
<evidence type="ECO:0000256" key="3">
    <source>
        <dbReference type="ARBA" id="ARBA00022833"/>
    </source>
</evidence>
<evidence type="ECO:0000256" key="5">
    <source>
        <dbReference type="SAM" id="MobiDB-lite"/>
    </source>
</evidence>
<dbReference type="PROSITE" id="PS50114">
    <property type="entry name" value="GATA_ZN_FINGER_2"/>
    <property type="match status" value="1"/>
</dbReference>
<dbReference type="InterPro" id="IPR035965">
    <property type="entry name" value="PAS-like_dom_sf"/>
</dbReference>
<dbReference type="GO" id="GO:0006355">
    <property type="term" value="P:regulation of DNA-templated transcription"/>
    <property type="evidence" value="ECO:0007669"/>
    <property type="project" value="InterPro"/>
</dbReference>
<feature type="compositionally biased region" description="Basic and acidic residues" evidence="5">
    <location>
        <begin position="646"/>
        <end position="655"/>
    </location>
</feature>
<dbReference type="AlphaFoldDB" id="A0A8K0JEU2"/>
<feature type="compositionally biased region" description="Low complexity" evidence="5">
    <location>
        <begin position="79"/>
        <end position="102"/>
    </location>
</feature>
<dbReference type="PANTHER" id="PTHR45658">
    <property type="entry name" value="GATA TRANSCRIPTION FACTOR"/>
    <property type="match status" value="1"/>
</dbReference>
<feature type="compositionally biased region" description="Basic and acidic residues" evidence="5">
    <location>
        <begin position="25"/>
        <end position="39"/>
    </location>
</feature>
<dbReference type="GO" id="GO:0043565">
    <property type="term" value="F:sequence-specific DNA binding"/>
    <property type="evidence" value="ECO:0007669"/>
    <property type="project" value="InterPro"/>
</dbReference>
<dbReference type="PANTHER" id="PTHR45658:SF18">
    <property type="entry name" value="PROTEIN GAT2"/>
    <property type="match status" value="1"/>
</dbReference>
<feature type="compositionally biased region" description="Acidic residues" evidence="5">
    <location>
        <begin position="537"/>
        <end position="549"/>
    </location>
</feature>
<dbReference type="Pfam" id="PF08447">
    <property type="entry name" value="PAS_3"/>
    <property type="match status" value="1"/>
</dbReference>
<comment type="caution">
    <text evidence="8">The sequence shown here is derived from an EMBL/GenBank/DDBJ whole genome shotgun (WGS) entry which is preliminary data.</text>
</comment>
<feature type="domain" description="PAS" evidence="6">
    <location>
        <begin position="285"/>
        <end position="335"/>
    </location>
</feature>
<organism evidence="8 9">
    <name type="scientific">Filobasidium floriforme</name>
    <dbReference type="NCBI Taxonomy" id="5210"/>
    <lineage>
        <taxon>Eukaryota</taxon>
        <taxon>Fungi</taxon>
        <taxon>Dikarya</taxon>
        <taxon>Basidiomycota</taxon>
        <taxon>Agaricomycotina</taxon>
        <taxon>Tremellomycetes</taxon>
        <taxon>Filobasidiales</taxon>
        <taxon>Filobasidiaceae</taxon>
        <taxon>Filobasidium</taxon>
    </lineage>
</organism>
<feature type="compositionally biased region" description="Gly residues" evidence="5">
    <location>
        <begin position="418"/>
        <end position="428"/>
    </location>
</feature>
<reference evidence="8" key="1">
    <citation type="submission" date="2020-04" db="EMBL/GenBank/DDBJ databases">
        <title>Analysis of mating type loci in Filobasidium floriforme.</title>
        <authorList>
            <person name="Nowrousian M."/>
        </authorList>
    </citation>
    <scope>NUCLEOTIDE SEQUENCE</scope>
    <source>
        <strain evidence="8">CBS 6242</strain>
    </source>
</reference>
<evidence type="ECO:0000256" key="1">
    <source>
        <dbReference type="ARBA" id="ARBA00022723"/>
    </source>
</evidence>
<keyword evidence="2 4" id="KW-0863">Zinc-finger</keyword>
<feature type="region of interest" description="Disordered" evidence="5">
    <location>
        <begin position="199"/>
        <end position="238"/>
    </location>
</feature>
<dbReference type="InterPro" id="IPR051140">
    <property type="entry name" value="GATA_TF"/>
</dbReference>
<dbReference type="CDD" id="cd00130">
    <property type="entry name" value="PAS"/>
    <property type="match status" value="1"/>
</dbReference>
<name>A0A8K0JEU2_9TREE</name>
<keyword evidence="1" id="KW-0479">Metal-binding</keyword>
<gene>
    <name evidence="8" type="ORF">FFLO_06480</name>
</gene>
<dbReference type="SUPFAM" id="SSF55785">
    <property type="entry name" value="PYP-like sensor domain (PAS domain)"/>
    <property type="match status" value="1"/>
</dbReference>
<dbReference type="SMART" id="SM00401">
    <property type="entry name" value="ZnF_GATA"/>
    <property type="match status" value="1"/>
</dbReference>
<dbReference type="PROSITE" id="PS00344">
    <property type="entry name" value="GATA_ZN_FINGER_1"/>
    <property type="match status" value="1"/>
</dbReference>